<protein>
    <recommendedName>
        <fullName evidence="2 6">Malonyl CoA-acyl carrier protein transacylase</fullName>
        <ecNumber evidence="1 6">2.3.1.39</ecNumber>
    </recommendedName>
</protein>
<feature type="domain" description="Malonyl-CoA:ACP transacylase (MAT)" evidence="8">
    <location>
        <begin position="5"/>
        <end position="311"/>
    </location>
</feature>
<comment type="similarity">
    <text evidence="6">Belongs to the fabD family.</text>
</comment>
<dbReference type="EC" id="2.3.1.39" evidence="1 6"/>
<evidence type="ECO:0000313" key="10">
    <source>
        <dbReference type="Proteomes" id="UP000623067"/>
    </source>
</evidence>
<dbReference type="Gene3D" id="3.40.366.10">
    <property type="entry name" value="Malonyl-Coenzyme A Acyl Carrier Protein, domain 2"/>
    <property type="match status" value="1"/>
</dbReference>
<dbReference type="FunFam" id="3.30.70.250:FF:000001">
    <property type="entry name" value="Malonyl CoA-acyl carrier protein transacylase"/>
    <property type="match status" value="1"/>
</dbReference>
<dbReference type="SMART" id="SM00827">
    <property type="entry name" value="PKS_AT"/>
    <property type="match status" value="1"/>
</dbReference>
<dbReference type="InterPro" id="IPR016035">
    <property type="entry name" value="Acyl_Trfase/lysoPLipase"/>
</dbReference>
<gene>
    <name evidence="9" type="ORF">GCM10011380_23150</name>
</gene>
<dbReference type="Gene3D" id="3.30.70.250">
    <property type="entry name" value="Malonyl-CoA ACP transacylase, ACP-binding"/>
    <property type="match status" value="1"/>
</dbReference>
<dbReference type="InterPro" id="IPR001227">
    <property type="entry name" value="Ac_transferase_dom_sf"/>
</dbReference>
<dbReference type="AlphaFoldDB" id="A0A916WVE1"/>
<dbReference type="PANTHER" id="PTHR42681">
    <property type="entry name" value="MALONYL-COA-ACYL CARRIER PROTEIN TRANSACYLASE, MITOCHONDRIAL"/>
    <property type="match status" value="1"/>
</dbReference>
<reference evidence="9" key="2">
    <citation type="submission" date="2020-09" db="EMBL/GenBank/DDBJ databases">
        <authorList>
            <person name="Sun Q."/>
            <person name="Zhou Y."/>
        </authorList>
    </citation>
    <scope>NUCLEOTIDE SEQUENCE</scope>
    <source>
        <strain evidence="9">CGMCC 1.15330</strain>
    </source>
</reference>
<dbReference type="InterPro" id="IPR014043">
    <property type="entry name" value="Acyl_transferase_dom"/>
</dbReference>
<dbReference type="SUPFAM" id="SSF52151">
    <property type="entry name" value="FabD/lysophospholipase-like"/>
    <property type="match status" value="1"/>
</dbReference>
<dbReference type="InterPro" id="IPR004410">
    <property type="entry name" value="Malonyl_CoA-ACP_transAc_FabD"/>
</dbReference>
<dbReference type="PIRSF" id="PIRSF000446">
    <property type="entry name" value="Mct"/>
    <property type="match status" value="1"/>
</dbReference>
<comment type="caution">
    <text evidence="9">The sequence shown here is derived from an EMBL/GenBank/DDBJ whole genome shotgun (WGS) entry which is preliminary data.</text>
</comment>
<evidence type="ECO:0000256" key="7">
    <source>
        <dbReference type="PIRSR" id="PIRSR000446-1"/>
    </source>
</evidence>
<evidence type="ECO:0000256" key="2">
    <source>
        <dbReference type="ARBA" id="ARBA00018953"/>
    </source>
</evidence>
<evidence type="ECO:0000256" key="5">
    <source>
        <dbReference type="ARBA" id="ARBA00048462"/>
    </source>
</evidence>
<name>A0A916WVE1_9SPHN</name>
<dbReference type="InterPro" id="IPR016036">
    <property type="entry name" value="Malonyl_transacylase_ACP-bd"/>
</dbReference>
<dbReference type="PANTHER" id="PTHR42681:SF1">
    <property type="entry name" value="MALONYL-COA-ACYL CARRIER PROTEIN TRANSACYLASE, MITOCHONDRIAL"/>
    <property type="match status" value="1"/>
</dbReference>
<evidence type="ECO:0000256" key="4">
    <source>
        <dbReference type="ARBA" id="ARBA00023315"/>
    </source>
</evidence>
<feature type="active site" evidence="7">
    <location>
        <position position="94"/>
    </location>
</feature>
<keyword evidence="10" id="KW-1185">Reference proteome</keyword>
<dbReference type="NCBIfam" id="TIGR00128">
    <property type="entry name" value="fabD"/>
    <property type="match status" value="1"/>
</dbReference>
<dbReference type="InterPro" id="IPR024925">
    <property type="entry name" value="Malonyl_CoA-ACP_transAc"/>
</dbReference>
<evidence type="ECO:0000259" key="8">
    <source>
        <dbReference type="SMART" id="SM00827"/>
    </source>
</evidence>
<dbReference type="SUPFAM" id="SSF55048">
    <property type="entry name" value="Probable ACP-binding domain of malonyl-CoA ACP transacylase"/>
    <property type="match status" value="1"/>
</dbReference>
<keyword evidence="3 6" id="KW-0808">Transferase</keyword>
<sequence>MRAFIFPGQGSQSVGMGRALADASAAAREVFGEVDEALGQNLYRLMTEGPADELTLTENAQPAIMANAIATLAVLEKEGGVRLADKADFVAGHSLGEYSALKAAQTFDLPTTARLLKLRGQAMQAAVPVGEGAMAALLGADLAKAQTIAGAAVDAILAEGGEELVCAVANDNDPSQVVISGHRVAVERAVALAKELGAKRAVLLPVSAPFHCPLMADAATAMEAALLDATLSAPLVPVYANVDAAPIADPGAIRNALVRQVTGMVRWRESVSAMVEAGVTEFVEFGGKVLAPMVKRIAPDAEAVSVVTMDDIEVVLAKL</sequence>
<comment type="catalytic activity">
    <reaction evidence="5 6">
        <text>holo-[ACP] + malonyl-CoA = malonyl-[ACP] + CoA</text>
        <dbReference type="Rhea" id="RHEA:41792"/>
        <dbReference type="Rhea" id="RHEA-COMP:9623"/>
        <dbReference type="Rhea" id="RHEA-COMP:9685"/>
        <dbReference type="ChEBI" id="CHEBI:57287"/>
        <dbReference type="ChEBI" id="CHEBI:57384"/>
        <dbReference type="ChEBI" id="CHEBI:64479"/>
        <dbReference type="ChEBI" id="CHEBI:78449"/>
        <dbReference type="EC" id="2.3.1.39"/>
    </reaction>
</comment>
<evidence type="ECO:0000256" key="3">
    <source>
        <dbReference type="ARBA" id="ARBA00022679"/>
    </source>
</evidence>
<dbReference type="Proteomes" id="UP000623067">
    <property type="component" value="Unassembled WGS sequence"/>
</dbReference>
<reference evidence="9" key="1">
    <citation type="journal article" date="2014" name="Int. J. Syst. Evol. Microbiol.">
        <title>Complete genome sequence of Corynebacterium casei LMG S-19264T (=DSM 44701T), isolated from a smear-ripened cheese.</title>
        <authorList>
            <consortium name="US DOE Joint Genome Institute (JGI-PGF)"/>
            <person name="Walter F."/>
            <person name="Albersmeier A."/>
            <person name="Kalinowski J."/>
            <person name="Ruckert C."/>
        </authorList>
    </citation>
    <scope>NUCLEOTIDE SEQUENCE</scope>
    <source>
        <strain evidence="9">CGMCC 1.15330</strain>
    </source>
</reference>
<keyword evidence="4 6" id="KW-0012">Acyltransferase</keyword>
<dbReference type="InterPro" id="IPR050858">
    <property type="entry name" value="Mal-CoA-ACP_Trans/PKS_FabD"/>
</dbReference>
<proteinExistence type="inferred from homology"/>
<organism evidence="9 10">
    <name type="scientific">Sphingomonas metalli</name>
    <dbReference type="NCBI Taxonomy" id="1779358"/>
    <lineage>
        <taxon>Bacteria</taxon>
        <taxon>Pseudomonadati</taxon>
        <taxon>Pseudomonadota</taxon>
        <taxon>Alphaproteobacteria</taxon>
        <taxon>Sphingomonadales</taxon>
        <taxon>Sphingomonadaceae</taxon>
        <taxon>Sphingomonas</taxon>
    </lineage>
</organism>
<evidence type="ECO:0000313" key="9">
    <source>
        <dbReference type="EMBL" id="GGB33060.1"/>
    </source>
</evidence>
<dbReference type="GO" id="GO:0005829">
    <property type="term" value="C:cytosol"/>
    <property type="evidence" value="ECO:0007669"/>
    <property type="project" value="TreeGrafter"/>
</dbReference>
<accession>A0A916WVE1</accession>
<dbReference type="EMBL" id="BMIH01000003">
    <property type="protein sequence ID" value="GGB33060.1"/>
    <property type="molecule type" value="Genomic_DNA"/>
</dbReference>
<feature type="active site" evidence="7">
    <location>
        <position position="211"/>
    </location>
</feature>
<dbReference type="GO" id="GO:0006633">
    <property type="term" value="P:fatty acid biosynthetic process"/>
    <property type="evidence" value="ECO:0007669"/>
    <property type="project" value="TreeGrafter"/>
</dbReference>
<evidence type="ECO:0000256" key="1">
    <source>
        <dbReference type="ARBA" id="ARBA00013258"/>
    </source>
</evidence>
<dbReference type="GO" id="GO:0004314">
    <property type="term" value="F:[acyl-carrier-protein] S-malonyltransferase activity"/>
    <property type="evidence" value="ECO:0007669"/>
    <property type="project" value="UniProtKB-EC"/>
</dbReference>
<evidence type="ECO:0000256" key="6">
    <source>
        <dbReference type="PIRNR" id="PIRNR000446"/>
    </source>
</evidence>
<dbReference type="RefSeq" id="WP_188658940.1">
    <property type="nucleotide sequence ID" value="NZ_BMIH01000003.1"/>
</dbReference>
<dbReference type="Pfam" id="PF00698">
    <property type="entry name" value="Acyl_transf_1"/>
    <property type="match status" value="1"/>
</dbReference>